<dbReference type="Proteomes" id="UP000825933">
    <property type="component" value="Unassembled WGS sequence"/>
</dbReference>
<gene>
    <name evidence="6" type="ORF">K8N75_09105</name>
</gene>
<organism evidence="6 7">
    <name type="scientific">Methanobacterium spitsbergense</name>
    <dbReference type="NCBI Taxonomy" id="2874285"/>
    <lineage>
        <taxon>Archaea</taxon>
        <taxon>Methanobacteriati</taxon>
        <taxon>Methanobacteriota</taxon>
        <taxon>Methanomada group</taxon>
        <taxon>Methanobacteria</taxon>
        <taxon>Methanobacteriales</taxon>
        <taxon>Methanobacteriaceae</taxon>
        <taxon>Methanobacterium</taxon>
    </lineage>
</organism>
<evidence type="ECO:0000259" key="5">
    <source>
        <dbReference type="PROSITE" id="PS50113"/>
    </source>
</evidence>
<reference evidence="7" key="1">
    <citation type="journal article" date="2022" name="Microbiol. Resour. Announc.">
        <title>Draft Genome Sequence of a Methanogenic Archaeon from West Spitsbergen Permafrost.</title>
        <authorList>
            <person name="Trubitsyn V."/>
            <person name="Rivkina E."/>
            <person name="Shcherbakova V."/>
        </authorList>
    </citation>
    <scope>NUCLEOTIDE SEQUENCE [LARGE SCALE GENOMIC DNA]</scope>
    <source>
        <strain evidence="7">VT</strain>
    </source>
</reference>
<comment type="caution">
    <text evidence="6">The sequence shown here is derived from an EMBL/GenBank/DDBJ whole genome shotgun (WGS) entry which is preliminary data.</text>
</comment>
<dbReference type="PROSITE" id="PS50110">
    <property type="entry name" value="RESPONSE_REGULATORY"/>
    <property type="match status" value="1"/>
</dbReference>
<protein>
    <submittedName>
        <fullName evidence="6">PAS domain S-box protein</fullName>
    </submittedName>
</protein>
<dbReference type="Gene3D" id="3.40.50.2300">
    <property type="match status" value="1"/>
</dbReference>
<dbReference type="SMART" id="SM00448">
    <property type="entry name" value="REC"/>
    <property type="match status" value="1"/>
</dbReference>
<dbReference type="GO" id="GO:0000160">
    <property type="term" value="P:phosphorelay signal transduction system"/>
    <property type="evidence" value="ECO:0007669"/>
    <property type="project" value="InterPro"/>
</dbReference>
<dbReference type="PANTHER" id="PTHR43065">
    <property type="entry name" value="SENSOR HISTIDINE KINASE"/>
    <property type="match status" value="1"/>
</dbReference>
<keyword evidence="1" id="KW-0597">Phosphoprotein</keyword>
<name>A0A8T5UR82_9EURY</name>
<dbReference type="CDD" id="cd00130">
    <property type="entry name" value="PAS"/>
    <property type="match status" value="1"/>
</dbReference>
<dbReference type="InterPro" id="IPR005467">
    <property type="entry name" value="His_kinase_dom"/>
</dbReference>
<feature type="domain" description="PAC" evidence="5">
    <location>
        <begin position="203"/>
        <end position="254"/>
    </location>
</feature>
<evidence type="ECO:0000313" key="6">
    <source>
        <dbReference type="EMBL" id="MBZ2166194.1"/>
    </source>
</evidence>
<dbReference type="Pfam" id="PF13426">
    <property type="entry name" value="PAS_9"/>
    <property type="match status" value="1"/>
</dbReference>
<dbReference type="PROSITE" id="PS50113">
    <property type="entry name" value="PAC"/>
    <property type="match status" value="1"/>
</dbReference>
<dbReference type="Pfam" id="PF00072">
    <property type="entry name" value="Response_reg"/>
    <property type="match status" value="1"/>
</dbReference>
<dbReference type="InterPro" id="IPR000700">
    <property type="entry name" value="PAS-assoc_C"/>
</dbReference>
<dbReference type="InterPro" id="IPR036890">
    <property type="entry name" value="HATPase_C_sf"/>
</dbReference>
<dbReference type="InterPro" id="IPR000014">
    <property type="entry name" value="PAS"/>
</dbReference>
<feature type="modified residue" description="4-aspartylphosphate" evidence="1">
    <location>
        <position position="55"/>
    </location>
</feature>
<dbReference type="Pfam" id="PF07568">
    <property type="entry name" value="HisKA_2"/>
    <property type="match status" value="1"/>
</dbReference>
<dbReference type="PANTHER" id="PTHR43065:SF23">
    <property type="entry name" value="SENSOR HISTIDINE KINASE PDTAS"/>
    <property type="match status" value="1"/>
</dbReference>
<feature type="domain" description="Response regulatory" evidence="3">
    <location>
        <begin position="5"/>
        <end position="119"/>
    </location>
</feature>
<dbReference type="SUPFAM" id="SSF52172">
    <property type="entry name" value="CheY-like"/>
    <property type="match status" value="1"/>
</dbReference>
<dbReference type="Gene3D" id="3.30.450.20">
    <property type="entry name" value="PAS domain"/>
    <property type="match status" value="1"/>
</dbReference>
<dbReference type="NCBIfam" id="TIGR00229">
    <property type="entry name" value="sensory_box"/>
    <property type="match status" value="1"/>
</dbReference>
<evidence type="ECO:0000313" key="7">
    <source>
        <dbReference type="Proteomes" id="UP000825933"/>
    </source>
</evidence>
<dbReference type="InterPro" id="IPR011006">
    <property type="entry name" value="CheY-like_superfamily"/>
</dbReference>
<dbReference type="SMART" id="SM00091">
    <property type="entry name" value="PAS"/>
    <property type="match status" value="1"/>
</dbReference>
<dbReference type="PROSITE" id="PS50109">
    <property type="entry name" value="HIS_KIN"/>
    <property type="match status" value="1"/>
</dbReference>
<keyword evidence="7" id="KW-1185">Reference proteome</keyword>
<feature type="domain" description="PAS" evidence="4">
    <location>
        <begin position="131"/>
        <end position="184"/>
    </location>
</feature>
<dbReference type="PROSITE" id="PS50112">
    <property type="entry name" value="PAS"/>
    <property type="match status" value="1"/>
</dbReference>
<dbReference type="SUPFAM" id="SSF55874">
    <property type="entry name" value="ATPase domain of HSP90 chaperone/DNA topoisomerase II/histidine kinase"/>
    <property type="match status" value="1"/>
</dbReference>
<dbReference type="SUPFAM" id="SSF55785">
    <property type="entry name" value="PYP-like sensor domain (PAS domain)"/>
    <property type="match status" value="1"/>
</dbReference>
<dbReference type="CDD" id="cd17534">
    <property type="entry name" value="REC_DC-like"/>
    <property type="match status" value="1"/>
</dbReference>
<dbReference type="RefSeq" id="WP_223791756.1">
    <property type="nucleotide sequence ID" value="NZ_JAIOUQ010000009.1"/>
</dbReference>
<dbReference type="InterPro" id="IPR001789">
    <property type="entry name" value="Sig_transdc_resp-reg_receiver"/>
</dbReference>
<accession>A0A8T5UR82</accession>
<dbReference type="SMART" id="SM00387">
    <property type="entry name" value="HATPase_c"/>
    <property type="match status" value="1"/>
</dbReference>
<proteinExistence type="predicted"/>
<evidence type="ECO:0000256" key="1">
    <source>
        <dbReference type="PROSITE-ProRule" id="PRU00169"/>
    </source>
</evidence>
<evidence type="ECO:0000259" key="2">
    <source>
        <dbReference type="PROSITE" id="PS50109"/>
    </source>
</evidence>
<dbReference type="Pfam" id="PF02518">
    <property type="entry name" value="HATPase_c"/>
    <property type="match status" value="1"/>
</dbReference>
<feature type="domain" description="Histidine kinase" evidence="2">
    <location>
        <begin position="265"/>
        <end position="457"/>
    </location>
</feature>
<dbReference type="Gene3D" id="3.30.565.10">
    <property type="entry name" value="Histidine kinase-like ATPase, C-terminal domain"/>
    <property type="match status" value="1"/>
</dbReference>
<dbReference type="AlphaFoldDB" id="A0A8T5UR82"/>
<dbReference type="InterPro" id="IPR003594">
    <property type="entry name" value="HATPase_dom"/>
</dbReference>
<dbReference type="InterPro" id="IPR035965">
    <property type="entry name" value="PAS-like_dom_sf"/>
</dbReference>
<dbReference type="InterPro" id="IPR011495">
    <property type="entry name" value="Sig_transdc_His_kin_sub2_dim/P"/>
</dbReference>
<evidence type="ECO:0000259" key="4">
    <source>
        <dbReference type="PROSITE" id="PS50112"/>
    </source>
</evidence>
<dbReference type="EMBL" id="JAIOUQ010000009">
    <property type="protein sequence ID" value="MBZ2166194.1"/>
    <property type="molecule type" value="Genomic_DNA"/>
</dbReference>
<evidence type="ECO:0000259" key="3">
    <source>
        <dbReference type="PROSITE" id="PS50110"/>
    </source>
</evidence>
<sequence>MAKKQILLVEDESIEAMDIKRTLEFFGFEVPYIASSGEDAVEKALEIMPDLILIDVVLKGHSDGIDVAYKIKKLNIPVIYLTAHSEESIIERAKLTEPYGYMIKPYDRNELKHTIELALYKNQIEKELKESEYNLRLILDSTAEGIFGIDLEGICTFCNASAVKLLGYNNPDELIGNNIHDLIHRPHQQGTPYMSFKTGKRVYMEDEKFMRTDGTSFSAEYWSYPQIKDNEIIGAVITFTDITERKKAEIEIKNSLNEKEVLLREINHRVKNNLQIIASLLHLQADSIDDKKIADILKESETRVKSMAIVHEKLYQSPNFNDINFKQYLEKLVYDILYTYGIKIGLIKVQMEIEDIHLNIDTAIPLGLIINELITNTIKYAFPQNKGTITIQLKSLTEKMEITIADDGIGLPKDINLENPETLGLKLVQSLVKQLDGDLKLNTDKGTEFKITFKELKYKKRL</sequence>